<feature type="compositionally biased region" description="Basic and acidic residues" evidence="6">
    <location>
        <begin position="10"/>
        <end position="26"/>
    </location>
</feature>
<feature type="region of interest" description="Disordered" evidence="6">
    <location>
        <begin position="1"/>
        <end position="86"/>
    </location>
</feature>
<sequence length="846" mass="89659">MMAFIPRSRTSFEMEHGSRDSVDRGPRSCLRLSTDEDSKSPRAALQPTIPTDLGNRHRSGDGSTTTNNSSEDNNDRGHNNGVGNPCRPPSLRYTVIDVPPWHVCLILGFQHYLTMLGSTIVIPALLVPTMGGNPKDHARVVQTIFFVSGLNTLIQTTIGDRLPIVQGGSFSFLKPAFSIIAIIKSTMEFPSEHDRFVYTMRELQGSIIGSSLVVMAIGYSGAMGALLRFVSPIVVAPTVCMVGLSLYSSGFPEVTSCIEQGLLSILAVILFSQVLKKVEMPLPRWLLPSRSPPLLGGTVASPSSSLFELGQTLSSGRRRGGGGGDSVRIFELFPLLWSILLSWAVAGILTAAGAYDNTSPERQASCRTDNMQAVNDAPWLYVPYPLQWGMPIFRPASIITMLAGALAAMIESTGDYYACARMCGAPVPPPYVISRGIGAEGMGCLMCGLFGTGNGTTSYAENIGAIGLTGVGSRRVVQAGAAIMLVLAVFGKFGGLFASLPPSIVSGLFCCVFGLIAAVGLSNLQFTDQNSSRNLFIVGFAIYMSLSIPFYFDSYTSVHGGVGPISTSSHAFNDIANTLFSTPMCVALICAFVLDNLVSGTPTERGLTHWSALAGTETRKSAARPGDGVAEDVTDMDAEIHGVARTGGPCTGASVAFSDAGDCSTIGESDDDPSLDPRNDVRIKAVYDLPHFLQLFNDRYILPRRRMAHSGLRRLSRAVRRRWRRLVRRMQDCCGTCAAWILPGARCDGSVRVLTTAAAHAVSDGGDATIGNALAGTAPYSSFKEDSLFIGGEAGATRSLQGAVRGGGVASVDSVFPGGSGVNAGGRDGTNCYAMPHNSNFLTGRS</sequence>
<evidence type="ECO:0000256" key="3">
    <source>
        <dbReference type="ARBA" id="ARBA00022692"/>
    </source>
</evidence>
<evidence type="ECO:0000256" key="7">
    <source>
        <dbReference type="SAM" id="Phobius"/>
    </source>
</evidence>
<feature type="transmembrane region" description="Helical" evidence="7">
    <location>
        <begin position="203"/>
        <end position="223"/>
    </location>
</feature>
<feature type="transmembrane region" description="Helical" evidence="7">
    <location>
        <begin position="229"/>
        <end position="247"/>
    </location>
</feature>
<evidence type="ECO:0000256" key="1">
    <source>
        <dbReference type="ARBA" id="ARBA00004141"/>
    </source>
</evidence>
<keyword evidence="11" id="KW-1185">Reference proteome</keyword>
<dbReference type="EMBL" id="BNCQ01000008">
    <property type="protein sequence ID" value="GIM01051.1"/>
    <property type="molecule type" value="Genomic_DNA"/>
</dbReference>
<dbReference type="GO" id="GO:0022857">
    <property type="term" value="F:transmembrane transporter activity"/>
    <property type="evidence" value="ECO:0007669"/>
    <property type="project" value="InterPro"/>
</dbReference>
<dbReference type="OrthoDB" id="1641903at2759"/>
<comment type="similarity">
    <text evidence="2">Belongs to the nucleobase:cation symporter-2 (NCS2) (TC 2.A.40) family.</text>
</comment>
<feature type="transmembrane region" description="Helical" evidence="7">
    <location>
        <begin position="534"/>
        <end position="552"/>
    </location>
</feature>
<dbReference type="EMBL" id="BNCP01000008">
    <property type="protein sequence ID" value="GIL76347.1"/>
    <property type="molecule type" value="Genomic_DNA"/>
</dbReference>
<dbReference type="AlphaFoldDB" id="A0A8J4LL12"/>
<proteinExistence type="inferred from homology"/>
<keyword evidence="3 7" id="KW-0812">Transmembrane</keyword>
<name>A0A8J4LL12_9CHLO</name>
<comment type="subcellular location">
    <subcellularLocation>
        <location evidence="1">Membrane</location>
        <topology evidence="1">Multi-pass membrane protein</topology>
    </subcellularLocation>
</comment>
<dbReference type="GO" id="GO:0016020">
    <property type="term" value="C:membrane"/>
    <property type="evidence" value="ECO:0007669"/>
    <property type="project" value="UniProtKB-SubCell"/>
</dbReference>
<accession>A0A8J4LL12</accession>
<feature type="transmembrane region" description="Helical" evidence="7">
    <location>
        <begin position="335"/>
        <end position="355"/>
    </location>
</feature>
<evidence type="ECO:0000313" key="9">
    <source>
        <dbReference type="EMBL" id="GIM01051.1"/>
    </source>
</evidence>
<reference evidence="9" key="1">
    <citation type="journal article" date="2021" name="Proc. Natl. Acad. Sci. U.S.A.">
        <title>Three genomes in the algal genus Volvox reveal the fate of a haploid sex-determining region after a transition to homothallism.</title>
        <authorList>
            <person name="Yamamoto K."/>
            <person name="Hamaji T."/>
            <person name="Kawai-Toyooka H."/>
            <person name="Matsuzaki R."/>
            <person name="Takahashi F."/>
            <person name="Nishimura Y."/>
            <person name="Kawachi M."/>
            <person name="Noguchi H."/>
            <person name="Minakuchi Y."/>
            <person name="Umen J.G."/>
            <person name="Toyoda A."/>
            <person name="Nozaki H."/>
        </authorList>
    </citation>
    <scope>NUCLEOTIDE SEQUENCE</scope>
    <source>
        <strain evidence="9">NIES-3785</strain>
        <strain evidence="8">NIES-3786</strain>
    </source>
</reference>
<dbReference type="PANTHER" id="PTHR11119">
    <property type="entry name" value="XANTHINE-URACIL / VITAMIN C PERMEASE FAMILY MEMBER"/>
    <property type="match status" value="1"/>
</dbReference>
<evidence type="ECO:0000256" key="6">
    <source>
        <dbReference type="SAM" id="MobiDB-lite"/>
    </source>
</evidence>
<dbReference type="Pfam" id="PF00860">
    <property type="entry name" value="Xan_ur_permease"/>
    <property type="match status" value="2"/>
</dbReference>
<keyword evidence="5 7" id="KW-0472">Membrane</keyword>
<keyword evidence="4 7" id="KW-1133">Transmembrane helix</keyword>
<evidence type="ECO:0000313" key="8">
    <source>
        <dbReference type="EMBL" id="GIL76347.1"/>
    </source>
</evidence>
<dbReference type="Proteomes" id="UP000747110">
    <property type="component" value="Unassembled WGS sequence"/>
</dbReference>
<organism evidence="9 10">
    <name type="scientific">Volvox reticuliferus</name>
    <dbReference type="NCBI Taxonomy" id="1737510"/>
    <lineage>
        <taxon>Eukaryota</taxon>
        <taxon>Viridiplantae</taxon>
        <taxon>Chlorophyta</taxon>
        <taxon>core chlorophytes</taxon>
        <taxon>Chlorophyceae</taxon>
        <taxon>CS clade</taxon>
        <taxon>Chlamydomonadales</taxon>
        <taxon>Volvocaceae</taxon>
        <taxon>Volvox</taxon>
    </lineage>
</organism>
<dbReference type="Proteomes" id="UP000722791">
    <property type="component" value="Unassembled WGS sequence"/>
</dbReference>
<evidence type="ECO:0000313" key="10">
    <source>
        <dbReference type="Proteomes" id="UP000722791"/>
    </source>
</evidence>
<gene>
    <name evidence="8" type="ORF">Vretifemale_5964</name>
    <name evidence="9" type="ORF">Vretimale_5913</name>
</gene>
<evidence type="ECO:0000256" key="5">
    <source>
        <dbReference type="ARBA" id="ARBA00023136"/>
    </source>
</evidence>
<evidence type="ECO:0000313" key="11">
    <source>
        <dbReference type="Proteomes" id="UP000747110"/>
    </source>
</evidence>
<evidence type="ECO:0000256" key="4">
    <source>
        <dbReference type="ARBA" id="ARBA00022989"/>
    </source>
</evidence>
<feature type="compositionally biased region" description="Low complexity" evidence="6">
    <location>
        <begin position="61"/>
        <end position="71"/>
    </location>
</feature>
<protein>
    <submittedName>
        <fullName evidence="9">Uncharacterized protein</fullName>
    </submittedName>
</protein>
<feature type="transmembrane region" description="Helical" evidence="7">
    <location>
        <begin position="476"/>
        <end position="498"/>
    </location>
</feature>
<evidence type="ECO:0000256" key="2">
    <source>
        <dbReference type="ARBA" id="ARBA00008821"/>
    </source>
</evidence>
<feature type="transmembrane region" description="Helical" evidence="7">
    <location>
        <begin position="504"/>
        <end position="522"/>
    </location>
</feature>
<dbReference type="InterPro" id="IPR006043">
    <property type="entry name" value="NCS2"/>
</dbReference>
<comment type="caution">
    <text evidence="9">The sequence shown here is derived from an EMBL/GenBank/DDBJ whole genome shotgun (WGS) entry which is preliminary data.</text>
</comment>